<reference evidence="8" key="1">
    <citation type="journal article" date="2014" name="Nat. Commun.">
        <title>Genomic adaptations of the halophilic Dead Sea filamentous fungus Eurotium rubrum.</title>
        <authorList>
            <person name="Kis-Papo T."/>
            <person name="Weig A.R."/>
            <person name="Riley R."/>
            <person name="Persoh D."/>
            <person name="Salamov A."/>
            <person name="Sun H."/>
            <person name="Lipzen A."/>
            <person name="Wasser S.P."/>
            <person name="Rambold G."/>
            <person name="Grigoriev I.V."/>
            <person name="Nevo E."/>
        </authorList>
    </citation>
    <scope>NUCLEOTIDE SEQUENCE [LARGE SCALE GENOMIC DNA]</scope>
    <source>
        <strain evidence="8">CBS 135680</strain>
    </source>
</reference>
<accession>A0A017SSM8</accession>
<dbReference type="EMBL" id="KK088412">
    <property type="protein sequence ID" value="EYE99295.1"/>
    <property type="molecule type" value="Genomic_DNA"/>
</dbReference>
<keyword evidence="7" id="KW-0675">Receptor</keyword>
<evidence type="ECO:0000256" key="6">
    <source>
        <dbReference type="SAM" id="Phobius"/>
    </source>
</evidence>
<evidence type="ECO:0000256" key="3">
    <source>
        <dbReference type="ARBA" id="ARBA00022692"/>
    </source>
</evidence>
<keyword evidence="4 6" id="KW-1133">Transmembrane helix</keyword>
<name>A0A017SSM8_ASPRC</name>
<dbReference type="OrthoDB" id="8841220at2759"/>
<dbReference type="PANTHER" id="PTHR10057">
    <property type="entry name" value="PERIPHERAL-TYPE BENZODIAZEPINE RECEPTOR"/>
    <property type="match status" value="1"/>
</dbReference>
<dbReference type="GeneID" id="63695988"/>
<dbReference type="GO" id="GO:0005741">
    <property type="term" value="C:mitochondrial outer membrane"/>
    <property type="evidence" value="ECO:0007669"/>
    <property type="project" value="TreeGrafter"/>
</dbReference>
<dbReference type="FunFam" id="1.20.1260.100:FF:000001">
    <property type="entry name" value="translocator protein 2"/>
    <property type="match status" value="1"/>
</dbReference>
<keyword evidence="5 6" id="KW-0472">Membrane</keyword>
<dbReference type="AlphaFoldDB" id="A0A017SSM8"/>
<feature type="transmembrane region" description="Helical" evidence="6">
    <location>
        <begin position="125"/>
        <end position="143"/>
    </location>
</feature>
<comment type="subcellular location">
    <subcellularLocation>
        <location evidence="1">Membrane</location>
        <topology evidence="1">Multi-pass membrane protein</topology>
    </subcellularLocation>
</comment>
<dbReference type="PIRSF" id="PIRSF005859">
    <property type="entry name" value="PBR"/>
    <property type="match status" value="1"/>
</dbReference>
<evidence type="ECO:0000256" key="2">
    <source>
        <dbReference type="ARBA" id="ARBA00007524"/>
    </source>
</evidence>
<dbReference type="InterPro" id="IPR038330">
    <property type="entry name" value="TspO/MBR-related_sf"/>
</dbReference>
<keyword evidence="3 6" id="KW-0812">Transmembrane</keyword>
<dbReference type="HOGENOM" id="CLU_091805_0_1_1"/>
<dbReference type="Proteomes" id="UP000019804">
    <property type="component" value="Unassembled WGS sequence"/>
</dbReference>
<dbReference type="RefSeq" id="XP_040642983.1">
    <property type="nucleotide sequence ID" value="XM_040780864.1"/>
</dbReference>
<dbReference type="GO" id="GO:0033013">
    <property type="term" value="P:tetrapyrrole metabolic process"/>
    <property type="evidence" value="ECO:0007669"/>
    <property type="project" value="UniProtKB-ARBA"/>
</dbReference>
<evidence type="ECO:0000256" key="5">
    <source>
        <dbReference type="ARBA" id="ARBA00023136"/>
    </source>
</evidence>
<dbReference type="STRING" id="1388766.A0A017SSM8"/>
<comment type="similarity">
    <text evidence="2">Belongs to the TspO/BZRP family.</text>
</comment>
<gene>
    <name evidence="7" type="ORF">EURHEDRAFT_408575</name>
</gene>
<feature type="transmembrane region" description="Helical" evidence="6">
    <location>
        <begin position="12"/>
        <end position="33"/>
    </location>
</feature>
<dbReference type="CDD" id="cd15904">
    <property type="entry name" value="TSPO_MBR"/>
    <property type="match status" value="1"/>
</dbReference>
<protein>
    <submittedName>
        <fullName evidence="7">Benzodiazepine receptor family protein</fullName>
    </submittedName>
</protein>
<proteinExistence type="inferred from homology"/>
<sequence length="178" mass="19915">MPWSFALPQAVFASPILSTTSPLAAGMLTGYLVNRGGTTKAKYGSIRQPPFRPPTWLFPAVWTLLYPLMGYAAHHATTTGLSASTFSPEIRDLTKTSQTLYTAQLVFNYLWMPLFFGLRRPDLALADLVAIGGNVAGLLHLWWQIDRTAFWMLVPYASWVGFAMYLNIGVGWLNNWRI</sequence>
<evidence type="ECO:0000256" key="1">
    <source>
        <dbReference type="ARBA" id="ARBA00004141"/>
    </source>
</evidence>
<evidence type="ECO:0000256" key="4">
    <source>
        <dbReference type="ARBA" id="ARBA00022989"/>
    </source>
</evidence>
<feature type="transmembrane region" description="Helical" evidence="6">
    <location>
        <begin position="149"/>
        <end position="173"/>
    </location>
</feature>
<dbReference type="Pfam" id="PF03073">
    <property type="entry name" value="TspO_MBR"/>
    <property type="match status" value="1"/>
</dbReference>
<feature type="transmembrane region" description="Helical" evidence="6">
    <location>
        <begin position="54"/>
        <end position="73"/>
    </location>
</feature>
<organism evidence="7 8">
    <name type="scientific">Aspergillus ruber (strain CBS 135680)</name>
    <dbReference type="NCBI Taxonomy" id="1388766"/>
    <lineage>
        <taxon>Eukaryota</taxon>
        <taxon>Fungi</taxon>
        <taxon>Dikarya</taxon>
        <taxon>Ascomycota</taxon>
        <taxon>Pezizomycotina</taxon>
        <taxon>Eurotiomycetes</taxon>
        <taxon>Eurotiomycetidae</taxon>
        <taxon>Eurotiales</taxon>
        <taxon>Aspergillaceae</taxon>
        <taxon>Aspergillus</taxon>
        <taxon>Aspergillus subgen. Aspergillus</taxon>
    </lineage>
</organism>
<dbReference type="PANTHER" id="PTHR10057:SF0">
    <property type="entry name" value="TRANSLOCATOR PROTEIN"/>
    <property type="match status" value="1"/>
</dbReference>
<evidence type="ECO:0000313" key="8">
    <source>
        <dbReference type="Proteomes" id="UP000019804"/>
    </source>
</evidence>
<dbReference type="InterPro" id="IPR004307">
    <property type="entry name" value="TspO_MBR"/>
</dbReference>
<keyword evidence="8" id="KW-1185">Reference proteome</keyword>
<evidence type="ECO:0000313" key="7">
    <source>
        <dbReference type="EMBL" id="EYE99295.1"/>
    </source>
</evidence>
<dbReference type="Gene3D" id="1.20.1260.100">
    <property type="entry name" value="TspO/MBR protein"/>
    <property type="match status" value="1"/>
</dbReference>
<feature type="transmembrane region" description="Helical" evidence="6">
    <location>
        <begin position="100"/>
        <end position="118"/>
    </location>
</feature>